<keyword evidence="2" id="KW-1185">Reference proteome</keyword>
<protein>
    <submittedName>
        <fullName evidence="1">Uncharacterized protein</fullName>
    </submittedName>
</protein>
<evidence type="ECO:0000313" key="2">
    <source>
        <dbReference type="Proteomes" id="UP000419743"/>
    </source>
</evidence>
<proteinExistence type="predicted"/>
<accession>A0A7M4DLK5</accession>
<organism evidence="1 2">
    <name type="scientific">Occultella aeris</name>
    <dbReference type="NCBI Taxonomy" id="2761496"/>
    <lineage>
        <taxon>Bacteria</taxon>
        <taxon>Bacillati</taxon>
        <taxon>Actinomycetota</taxon>
        <taxon>Actinomycetes</taxon>
        <taxon>Micrococcales</taxon>
        <taxon>Ruaniaceae</taxon>
        <taxon>Occultella</taxon>
    </lineage>
</organism>
<dbReference type="AlphaFoldDB" id="A0A7M4DLK5"/>
<dbReference type="EMBL" id="CACRYJ010000045">
    <property type="protein sequence ID" value="VZO38167.1"/>
    <property type="molecule type" value="Genomic_DNA"/>
</dbReference>
<evidence type="ECO:0000313" key="1">
    <source>
        <dbReference type="EMBL" id="VZO38167.1"/>
    </source>
</evidence>
<sequence length="38" mass="3800">MAVTRQRLPQASVIVGTAGIESSTALPVGPNAHDARAG</sequence>
<comment type="caution">
    <text evidence="1">The sequence shown here is derived from an EMBL/GenBank/DDBJ whole genome shotgun (WGS) entry which is preliminary data.</text>
</comment>
<reference evidence="1 2" key="1">
    <citation type="submission" date="2019-11" db="EMBL/GenBank/DDBJ databases">
        <authorList>
            <person name="Criscuolo A."/>
        </authorList>
    </citation>
    <scope>NUCLEOTIDE SEQUENCE [LARGE SCALE GENOMIC DNA]</scope>
    <source>
        <strain evidence="1">CIP111667</strain>
    </source>
</reference>
<gene>
    <name evidence="1" type="ORF">HALOF300_03022</name>
</gene>
<name>A0A7M4DLK5_9MICO</name>
<dbReference type="Proteomes" id="UP000419743">
    <property type="component" value="Unassembled WGS sequence"/>
</dbReference>